<gene>
    <name evidence="1" type="ORF">M9R61_03665</name>
</gene>
<keyword evidence="1" id="KW-0946">Virion</keyword>
<dbReference type="EMBL" id="JAMKBI010000002">
    <property type="protein sequence ID" value="MCZ8532448.1"/>
    <property type="molecule type" value="Genomic_DNA"/>
</dbReference>
<dbReference type="RefSeq" id="WP_269921011.1">
    <property type="nucleotide sequence ID" value="NZ_JAMKBI010000002.1"/>
</dbReference>
<sequence>MSNLPEKPNVISNKVIDLLVDDTLRRNGINPENIKEKLTDQQKHQLKELVEDLTKQVNTFTNQPTTDKKN</sequence>
<evidence type="ECO:0000313" key="1">
    <source>
        <dbReference type="EMBL" id="MCZ8532448.1"/>
    </source>
</evidence>
<comment type="caution">
    <text evidence="1">The sequence shown here is derived from an EMBL/GenBank/DDBJ whole genome shotgun (WGS) entry which is preliminary data.</text>
</comment>
<accession>A0A9X3L6T6</accession>
<proteinExistence type="predicted"/>
<dbReference type="Proteomes" id="UP001152172">
    <property type="component" value="Unassembled WGS sequence"/>
</dbReference>
<reference evidence="1" key="1">
    <citation type="submission" date="2022-05" db="EMBL/GenBank/DDBJ databases">
        <authorList>
            <person name="Colautti A."/>
            <person name="Iacumin L."/>
        </authorList>
    </citation>
    <scope>NUCLEOTIDE SEQUENCE</scope>
    <source>
        <strain evidence="1">DSM 30747</strain>
    </source>
</reference>
<evidence type="ECO:0000313" key="2">
    <source>
        <dbReference type="Proteomes" id="UP001152172"/>
    </source>
</evidence>
<keyword evidence="1" id="KW-0167">Capsid protein</keyword>
<name>A0A9X3L6T6_9BACI</name>
<organism evidence="1 2">
    <name type="scientific">Psychrobacillus psychrodurans</name>
    <dbReference type="NCBI Taxonomy" id="126157"/>
    <lineage>
        <taxon>Bacteria</taxon>
        <taxon>Bacillati</taxon>
        <taxon>Bacillota</taxon>
        <taxon>Bacilli</taxon>
        <taxon>Bacillales</taxon>
        <taxon>Bacillaceae</taxon>
        <taxon>Psychrobacillus</taxon>
    </lineage>
</organism>
<dbReference type="AlphaFoldDB" id="A0A9X3L6T6"/>
<keyword evidence="2" id="KW-1185">Reference proteome</keyword>
<protein>
    <submittedName>
        <fullName evidence="1">Spore coat protein</fullName>
    </submittedName>
</protein>